<keyword evidence="2" id="KW-1185">Reference proteome</keyword>
<dbReference type="EMBL" id="JQ823122">
    <property type="protein sequence ID" value="AFM54714.1"/>
    <property type="molecule type" value="Genomic_DNA"/>
</dbReference>
<dbReference type="OrthoDB" id="34540at10239"/>
<dbReference type="KEGG" id="vg:13405332"/>
<evidence type="ECO:0000313" key="1">
    <source>
        <dbReference type="EMBL" id="AFM54714.1"/>
    </source>
</evidence>
<gene>
    <name evidence="1" type="ORF">P12024S_53</name>
</gene>
<sequence length="76" mass="9153">MKTYFLIDGTNNNKVVNEFDSNEEAMSYVDAKEHTENWENSFETFEDFKDEFYTVDSDEMNEAVRTQGSRKRNYWN</sequence>
<evidence type="ECO:0000313" key="2">
    <source>
        <dbReference type="Proteomes" id="UP000002820"/>
    </source>
</evidence>
<reference evidence="1 2" key="1">
    <citation type="journal article" date="2012" name="J. Virol.">
        <title>Complete Genome Sequences of Two Persicivirga Bacteriophages, P12024S and P12024L.</title>
        <authorList>
            <person name="Kang I."/>
            <person name="Jang H."/>
            <person name="Cho J.C."/>
        </authorList>
    </citation>
    <scope>NUCLEOTIDE SEQUENCE [LARGE SCALE GENOMIC DNA]</scope>
</reference>
<proteinExistence type="predicted"/>
<dbReference type="RefSeq" id="YP_006560393.1">
    <property type="nucleotide sequence ID" value="NC_018271.1"/>
</dbReference>
<organism evidence="1 2">
    <name type="scientific">Nonlabens phage P12024S</name>
    <dbReference type="NCBI Taxonomy" id="1168478"/>
    <lineage>
        <taxon>Viruses</taxon>
        <taxon>Duplodnaviria</taxon>
        <taxon>Heunggongvirae</taxon>
        <taxon>Uroviricota</taxon>
        <taxon>Caudoviricetes</taxon>
        <taxon>Inhavirus</taxon>
        <taxon>Inhavirus P12024S</taxon>
    </lineage>
</organism>
<accession>I6R9N7</accession>
<protein>
    <submittedName>
        <fullName evidence="1">Uncharacterized protein</fullName>
    </submittedName>
</protein>
<name>I6R9N7_9CAUD</name>
<dbReference type="GeneID" id="13405332"/>
<dbReference type="Proteomes" id="UP000002820">
    <property type="component" value="Segment"/>
</dbReference>